<evidence type="ECO:0000313" key="15">
    <source>
        <dbReference type="EMBL" id="TDN31771.1"/>
    </source>
</evidence>
<reference evidence="7 16" key="1">
    <citation type="journal article" date="2016" name="Microbiology (Mosc.)">
        <title>Comparison of Lactobacillus crispatus isolates from Lactobacillus-dominated vaginal microbiomes with isolates from microbiomes containing bacterial vaginosis-associated bacteria.</title>
        <authorList>
            <person name="Abdelmaksoud A.A."/>
            <person name="Koparde V.N."/>
            <person name="Sheth N.U."/>
            <person name="Serrano M.G."/>
            <person name="Glascock A.L."/>
            <person name="Fettweis J.M."/>
            <person name="Strauss Iii J.F."/>
            <person name="Buck G.A."/>
            <person name="Jefferson K.K."/>
        </authorList>
    </citation>
    <scope>NUCLEOTIDE SEQUENCE [LARGE SCALE GENOMIC DNA]</scope>
    <source>
        <strain evidence="7 16">VMC3</strain>
    </source>
</reference>
<reference evidence="11 17" key="2">
    <citation type="submission" date="2016-05" db="EMBL/GenBank/DDBJ databases">
        <authorList>
            <person name="Johnson T.J."/>
            <person name="Youmans B.P."/>
            <person name="Case K.A."/>
        </authorList>
    </citation>
    <scope>NUCLEOTIDE SEQUENCE [LARGE SCALE GENOMIC DNA]</scope>
    <source>
        <strain evidence="11 17">UMNLC6</strain>
    </source>
</reference>
<dbReference type="InterPro" id="IPR007324">
    <property type="entry name" value="Sugar-bd_dom_put"/>
</dbReference>
<evidence type="ECO:0000256" key="3">
    <source>
        <dbReference type="ARBA" id="ARBA00023125"/>
    </source>
</evidence>
<reference evidence="8" key="9">
    <citation type="submission" date="2023-08" db="EMBL/GenBank/DDBJ databases">
        <title>Lactobacillus from the Female Urinary Tract.</title>
        <authorList>
            <person name="Stegman N."/>
            <person name="Jackson B."/>
            <person name="Steiling M."/>
            <person name="Sedano C."/>
            <person name="Wolfe A."/>
            <person name="Putonti C."/>
        </authorList>
    </citation>
    <scope>NUCLEOTIDE SEQUENCE</scope>
    <source>
        <strain evidence="8">UMB5661</strain>
    </source>
</reference>
<keyword evidence="24" id="KW-1185">Reference proteome</keyword>
<dbReference type="EMBL" id="LYQW01000022">
    <property type="protein sequence ID" value="OXC22759.1"/>
    <property type="molecule type" value="Genomic_DNA"/>
</dbReference>
<reference evidence="15 20" key="3">
    <citation type="submission" date="2017-06" db="EMBL/GenBank/DDBJ databases">
        <authorList>
            <person name="Swanenburg J."/>
            <person name="Kort R."/>
        </authorList>
    </citation>
    <scope>NUCLEOTIDE SEQUENCE [LARGE SCALE GENOMIC DNA]</scope>
    <source>
        <strain evidence="15 20">RL05</strain>
    </source>
</reference>
<reference evidence="12 18" key="4">
    <citation type="submission" date="2017-12" db="EMBL/GenBank/DDBJ databases">
        <title>Phylogenetic diversity of female urinary microbiome.</title>
        <authorList>
            <person name="Thomas-White K."/>
            <person name="Wolfe A.J."/>
        </authorList>
    </citation>
    <scope>NUCLEOTIDE SEQUENCE [LARGE SCALE GENOMIC DNA]</scope>
    <source>
        <strain evidence="12 18">UMB0085</strain>
    </source>
</reference>
<dbReference type="Proteomes" id="UP000460132">
    <property type="component" value="Unassembled WGS sequence"/>
</dbReference>
<dbReference type="EMBL" id="PKIW01000007">
    <property type="protein sequence ID" value="PLT11909.1"/>
    <property type="molecule type" value="Genomic_DNA"/>
</dbReference>
<dbReference type="Proteomes" id="UP000295195">
    <property type="component" value="Unassembled WGS sequence"/>
</dbReference>
<dbReference type="PANTHER" id="PTHR34294">
    <property type="entry name" value="TRANSCRIPTIONAL REGULATOR-RELATED"/>
    <property type="match status" value="1"/>
</dbReference>
<dbReference type="Proteomes" id="UP000067598">
    <property type="component" value="Unassembled WGS sequence"/>
</dbReference>
<reference evidence="13 23" key="7">
    <citation type="submission" date="2020-01" db="EMBL/GenBank/DDBJ databases">
        <title>Complete and circular genome sequences of six lactobacillus isolates from horses.</title>
        <authorList>
            <person name="Hassan H.M."/>
        </authorList>
    </citation>
    <scope>NUCLEOTIDE SEQUENCE [LARGE SCALE GENOMIC DNA]</scope>
    <source>
        <strain evidence="13 23">1D</strain>
    </source>
</reference>
<evidence type="ECO:0000313" key="23">
    <source>
        <dbReference type="Proteomes" id="UP000510660"/>
    </source>
</evidence>
<dbReference type="Proteomes" id="UP000289808">
    <property type="component" value="Unassembled WGS sequence"/>
</dbReference>
<reference evidence="6 21" key="6">
    <citation type="submission" date="2019-09" db="EMBL/GenBank/DDBJ databases">
        <title>Comparative analysis of L. crispatus genomes revealed niche specific adaptation to different host and body sites.</title>
        <authorList>
            <person name="Pan M."/>
            <person name="Hidalgo-Cantabrana C."/>
            <person name="Barrangou R."/>
        </authorList>
    </citation>
    <scope>NUCLEOTIDE SEQUENCE [LARGE SCALE GENOMIC DNA]</scope>
    <source>
        <strain evidence="6 21">NCK973</strain>
    </source>
</reference>
<evidence type="ECO:0000313" key="8">
    <source>
        <dbReference type="EMBL" id="MDT9609291.1"/>
    </source>
</evidence>
<evidence type="ECO:0000256" key="1">
    <source>
        <dbReference type="ARBA" id="ARBA00010466"/>
    </source>
</evidence>
<evidence type="ECO:0000313" key="20">
    <source>
        <dbReference type="Proteomes" id="UP000295195"/>
    </source>
</evidence>
<evidence type="ECO:0000313" key="24">
    <source>
        <dbReference type="Proteomes" id="UP001434419"/>
    </source>
</evidence>
<reference evidence="9" key="10">
    <citation type="submission" date="2024-06" db="EMBL/GenBank/DDBJ databases">
        <title>Vaginal Lactobacillus fatty acid response mechanisms reveal a metabolite-targeted strategy for bacterial vaginosis treatment.</title>
        <authorList>
            <person name="Zhu M."/>
            <person name="Blainey P.C."/>
            <person name="Bloom S.M."/>
            <person name="Kwon D.S."/>
        </authorList>
    </citation>
    <scope>NUCLEOTIDE SEQUENCE</scope>
    <source>
        <strain evidence="9">194_F1_1</strain>
    </source>
</reference>
<dbReference type="EMBL" id="JBETVU010000012">
    <property type="protein sequence ID" value="MES5149343.1"/>
    <property type="molecule type" value="Genomic_DNA"/>
</dbReference>
<dbReference type="AlphaFoldDB" id="A0A109DP92"/>
<dbReference type="EMBL" id="JAVTXN010000014">
    <property type="protein sequence ID" value="MDT9609291.1"/>
    <property type="molecule type" value="Genomic_DNA"/>
</dbReference>
<dbReference type="PATRIC" id="fig|47770.28.peg.1785"/>
<dbReference type="EMBL" id="LJGP01000064">
    <property type="protein sequence ID" value="KWU02861.1"/>
    <property type="molecule type" value="Genomic_DNA"/>
</dbReference>
<keyword evidence="3 7" id="KW-0238">DNA-binding</keyword>
<dbReference type="Proteomes" id="UP001253287">
    <property type="component" value="Unassembled WGS sequence"/>
</dbReference>
<dbReference type="InterPro" id="IPR036388">
    <property type="entry name" value="WH-like_DNA-bd_sf"/>
</dbReference>
<evidence type="ECO:0000313" key="16">
    <source>
        <dbReference type="Proteomes" id="UP000067598"/>
    </source>
</evidence>
<dbReference type="Proteomes" id="UP000322051">
    <property type="component" value="Unassembled WGS sequence"/>
</dbReference>
<dbReference type="PANTHER" id="PTHR34294:SF1">
    <property type="entry name" value="TRANSCRIPTIONAL REGULATOR LSRR"/>
    <property type="match status" value="1"/>
</dbReference>
<dbReference type="InterPro" id="IPR037171">
    <property type="entry name" value="NagB/RpiA_transferase-like"/>
</dbReference>
<accession>A0A109DP92</accession>
<evidence type="ECO:0000313" key="7">
    <source>
        <dbReference type="EMBL" id="KWU02861.1"/>
    </source>
</evidence>
<feature type="domain" description="Sugar-binding" evidence="5">
    <location>
        <begin position="61"/>
        <end position="308"/>
    </location>
</feature>
<dbReference type="Proteomes" id="UP000235119">
    <property type="component" value="Unassembled WGS sequence"/>
</dbReference>
<sequence>MAQLTDEQLANIAHDFYLSQLNIADISQKYDLSRYLIAKALEDARNRGIVKIKISRGIKRNQVLEREFQKRFRLKEAFIVETTGNRDENSEAVVNFAAKQIETYLKQAKIAGISWGATMHGVINDFFEQDLEQLYFIQLLGQPINSNRRKNPLAQDAAEKLHSHSLSLPTPLYILNPKIMPALKHEPYFKVIENCYHHLDMLFTGLSTFQSFQANQFLKENYGPELFKDIPDCDVAGMIMGRPYNIKGEFFPDFEQHICGISMNDIMKTPIRFCVVRNRFKSEALLGALRSGIITHLVTNDAIAQRVLQNID</sequence>
<evidence type="ECO:0000313" key="21">
    <source>
        <dbReference type="Proteomes" id="UP000322051"/>
    </source>
</evidence>
<dbReference type="Gene3D" id="3.40.50.1360">
    <property type="match status" value="1"/>
</dbReference>
<organism evidence="7 16">
    <name type="scientific">Lactobacillus crispatus</name>
    <dbReference type="NCBI Taxonomy" id="47770"/>
    <lineage>
        <taxon>Bacteria</taxon>
        <taxon>Bacillati</taxon>
        <taxon>Bacillota</taxon>
        <taxon>Bacilli</taxon>
        <taxon>Lactobacillales</taxon>
        <taxon>Lactobacillaceae</taxon>
        <taxon>Lactobacillus</taxon>
    </lineage>
</organism>
<evidence type="ECO:0000313" key="12">
    <source>
        <dbReference type="EMBL" id="PLT11909.1"/>
    </source>
</evidence>
<dbReference type="Proteomes" id="UP001434419">
    <property type="component" value="Unassembled WGS sequence"/>
</dbReference>
<dbReference type="GeneID" id="69823382"/>
<comment type="similarity">
    <text evidence="1">Belongs to the SorC transcriptional regulatory family.</text>
</comment>
<evidence type="ECO:0000313" key="13">
    <source>
        <dbReference type="EMBL" id="QLL74100.1"/>
    </source>
</evidence>
<evidence type="ECO:0000313" key="22">
    <source>
        <dbReference type="Proteomes" id="UP000460132"/>
    </source>
</evidence>
<dbReference type="RefSeq" id="WP_005720123.1">
    <property type="nucleotide sequence ID" value="NZ_AP025162.1"/>
</dbReference>
<dbReference type="GO" id="GO:0030246">
    <property type="term" value="F:carbohydrate binding"/>
    <property type="evidence" value="ECO:0007669"/>
    <property type="project" value="InterPro"/>
</dbReference>
<evidence type="ECO:0000313" key="11">
    <source>
        <dbReference type="EMBL" id="OXC22759.1"/>
    </source>
</evidence>
<dbReference type="EMBL" id="SCLX01000059">
    <property type="protein sequence ID" value="RXF57057.1"/>
    <property type="molecule type" value="Genomic_DNA"/>
</dbReference>
<dbReference type="EMBL" id="WWFF01000012">
    <property type="protein sequence ID" value="MYN54379.1"/>
    <property type="molecule type" value="Genomic_DNA"/>
</dbReference>
<protein>
    <submittedName>
        <fullName evidence="7">DNA-binding transcriptional regulator</fullName>
    </submittedName>
    <submittedName>
        <fullName evidence="8">Sugar-binding domain-containing protein</fullName>
    </submittedName>
</protein>
<keyword evidence="2" id="KW-0805">Transcription regulation</keyword>
<dbReference type="Proteomes" id="UP000510660">
    <property type="component" value="Chromosome"/>
</dbReference>
<evidence type="ECO:0000313" key="9">
    <source>
        <dbReference type="EMBL" id="MES5149343.1"/>
    </source>
</evidence>
<evidence type="ECO:0000256" key="2">
    <source>
        <dbReference type="ARBA" id="ARBA00023015"/>
    </source>
</evidence>
<dbReference type="EMBL" id="VUAO01000016">
    <property type="protein sequence ID" value="KAA8797464.1"/>
    <property type="molecule type" value="Genomic_DNA"/>
</dbReference>
<evidence type="ECO:0000313" key="18">
    <source>
        <dbReference type="Proteomes" id="UP000235119"/>
    </source>
</evidence>
<evidence type="ECO:0000259" key="5">
    <source>
        <dbReference type="Pfam" id="PF04198"/>
    </source>
</evidence>
<evidence type="ECO:0000256" key="4">
    <source>
        <dbReference type="ARBA" id="ARBA00023163"/>
    </source>
</evidence>
<reference evidence="14 19" key="5">
    <citation type="submission" date="2019-01" db="EMBL/GenBank/DDBJ databases">
        <title>The genome sequence of Lactobacillus crispatus L49.</title>
        <authorList>
            <person name="Zhong J."/>
            <person name="Zhang J."/>
        </authorList>
    </citation>
    <scope>NUCLEOTIDE SEQUENCE [LARGE SCALE GENOMIC DNA]</scope>
    <source>
        <strain evidence="14 19">L49</strain>
    </source>
</reference>
<reference evidence="10 22" key="8">
    <citation type="submission" date="2020-01" db="EMBL/GenBank/DDBJ databases">
        <title>Vaginal microbiome of pregnant Indian women: Insights into the genome of dominants Lactobacillus species.</title>
        <authorList>
            <person name="Das B."/>
            <person name="Mehta O."/>
            <person name="Ghosh T.S."/>
            <person name="Kothidar A."/>
            <person name="Gowtham M.R."/>
            <person name="Mitra R."/>
            <person name="Kshetrapal P."/>
            <person name="Wadhwa N."/>
            <person name="Thiruvengadam R."/>
            <person name="Nair G.B."/>
            <person name="Bhatnagar S."/>
            <person name="Pore S."/>
        </authorList>
    </citation>
    <scope>NUCLEOTIDE SEQUENCE [LARGE SCALE GENOMIC DNA]</scope>
    <source>
        <strain evidence="10 22">Indica2</strain>
    </source>
</reference>
<dbReference type="Gene3D" id="1.10.10.10">
    <property type="entry name" value="Winged helix-like DNA-binding domain superfamily/Winged helix DNA-binding domain"/>
    <property type="match status" value="1"/>
</dbReference>
<dbReference type="OMA" id="HICGISM"/>
<keyword evidence="4" id="KW-0804">Transcription</keyword>
<dbReference type="STRING" id="47770.GCA_001567095_00933"/>
<evidence type="ECO:0000313" key="19">
    <source>
        <dbReference type="Proteomes" id="UP000289808"/>
    </source>
</evidence>
<evidence type="ECO:0000313" key="6">
    <source>
        <dbReference type="EMBL" id="KAA8797464.1"/>
    </source>
</evidence>
<dbReference type="EMBL" id="NKLP01000096">
    <property type="protein sequence ID" value="TDN31771.1"/>
    <property type="molecule type" value="Genomic_DNA"/>
</dbReference>
<name>A0A109DP92_9LACO</name>
<gene>
    <name evidence="9" type="ORF">ABVC42_05305</name>
    <name evidence="7" type="ORF">AEL95_10500</name>
    <name evidence="11" type="ORF">AYP82_00820</name>
    <name evidence="15" type="ORF">CEE75_05345</name>
    <name evidence="12" type="ORF">CYJ79_02585</name>
    <name evidence="14" type="ORF">ERD32_08850</name>
    <name evidence="6" type="ORF">F1C02_06905</name>
    <name evidence="10" type="ORF">GTK63_08740</name>
    <name evidence="13" type="ORF">GTO85_06925</name>
    <name evidence="8" type="ORF">RON39_04000</name>
</gene>
<proteinExistence type="inferred from homology"/>
<dbReference type="Proteomes" id="UP000198437">
    <property type="component" value="Unassembled WGS sequence"/>
</dbReference>
<dbReference type="InterPro" id="IPR051054">
    <property type="entry name" value="SorC_transcr_regulators"/>
</dbReference>
<evidence type="ECO:0000313" key="17">
    <source>
        <dbReference type="Proteomes" id="UP000198437"/>
    </source>
</evidence>
<evidence type="ECO:0000313" key="10">
    <source>
        <dbReference type="EMBL" id="MYN54379.1"/>
    </source>
</evidence>
<dbReference type="Pfam" id="PF04198">
    <property type="entry name" value="Sugar-bind"/>
    <property type="match status" value="1"/>
</dbReference>
<evidence type="ECO:0000313" key="14">
    <source>
        <dbReference type="EMBL" id="RXF57057.1"/>
    </source>
</evidence>
<dbReference type="EMBL" id="CP047415">
    <property type="protein sequence ID" value="QLL74100.1"/>
    <property type="molecule type" value="Genomic_DNA"/>
</dbReference>
<dbReference type="SUPFAM" id="SSF100950">
    <property type="entry name" value="NagB/RpiA/CoA transferase-like"/>
    <property type="match status" value="1"/>
</dbReference>
<dbReference type="GO" id="GO:0003677">
    <property type="term" value="F:DNA binding"/>
    <property type="evidence" value="ECO:0007669"/>
    <property type="project" value="UniProtKB-KW"/>
</dbReference>